<dbReference type="PANTHER" id="PTHR43804">
    <property type="entry name" value="LD18447P"/>
    <property type="match status" value="1"/>
</dbReference>
<dbReference type="PANTHER" id="PTHR43804:SF7">
    <property type="entry name" value="LD18447P"/>
    <property type="match status" value="1"/>
</dbReference>
<dbReference type="InterPro" id="IPR000352">
    <property type="entry name" value="Pep_chain_release_fac_I"/>
</dbReference>
<comment type="similarity">
    <text evidence="1">Belongs to the prokaryotic/mitochondrial release factor family.</text>
</comment>
<dbReference type="GO" id="GO:0005737">
    <property type="term" value="C:cytoplasm"/>
    <property type="evidence" value="ECO:0007669"/>
    <property type="project" value="UniProtKB-ARBA"/>
</dbReference>
<dbReference type="EMBL" id="GL377568">
    <property type="protein sequence ID" value="EFJ35171.1"/>
    <property type="molecule type" value="Genomic_DNA"/>
</dbReference>
<dbReference type="Proteomes" id="UP000001514">
    <property type="component" value="Unassembled WGS sequence"/>
</dbReference>
<evidence type="ECO:0000256" key="1">
    <source>
        <dbReference type="ARBA" id="ARBA00010835"/>
    </source>
</evidence>
<feature type="domain" description="Prokaryotic-type class I peptide chain release factors" evidence="4">
    <location>
        <begin position="173"/>
        <end position="189"/>
    </location>
</feature>
<dbReference type="HOGENOM" id="CLU_030228_0_0_1"/>
<dbReference type="InterPro" id="IPR005139">
    <property type="entry name" value="PCRF"/>
</dbReference>
<dbReference type="Gene3D" id="3.30.70.1660">
    <property type="match status" value="1"/>
</dbReference>
<dbReference type="STRING" id="88036.D8QYB7"/>
<dbReference type="AlphaFoldDB" id="D8QYB7"/>
<evidence type="ECO:0000256" key="3">
    <source>
        <dbReference type="ARBA" id="ARBA00022917"/>
    </source>
</evidence>
<dbReference type="FunFam" id="3.30.160.20:FF:000004">
    <property type="entry name" value="Peptide chain release factor 1"/>
    <property type="match status" value="1"/>
</dbReference>
<evidence type="ECO:0000259" key="4">
    <source>
        <dbReference type="PROSITE" id="PS00745"/>
    </source>
</evidence>
<dbReference type="InParanoid" id="D8QYB7"/>
<accession>D8QYB7</accession>
<name>D8QYB7_SELML</name>
<dbReference type="InterPro" id="IPR045853">
    <property type="entry name" value="Pep_chain_release_fac_I_sf"/>
</dbReference>
<dbReference type="Gramene" id="EFJ35171">
    <property type="protein sequence ID" value="EFJ35171"/>
    <property type="gene ID" value="SELMODRAFT_405078"/>
</dbReference>
<protein>
    <recommendedName>
        <fullName evidence="4">Prokaryotic-type class I peptide chain release factors domain-containing protein</fullName>
    </recommendedName>
</protein>
<reference evidence="5 6" key="1">
    <citation type="journal article" date="2011" name="Science">
        <title>The Selaginella genome identifies genetic changes associated with the evolution of vascular plants.</title>
        <authorList>
            <person name="Banks J.A."/>
            <person name="Nishiyama T."/>
            <person name="Hasebe M."/>
            <person name="Bowman J.L."/>
            <person name="Gribskov M."/>
            <person name="dePamphilis C."/>
            <person name="Albert V.A."/>
            <person name="Aono N."/>
            <person name="Aoyama T."/>
            <person name="Ambrose B.A."/>
            <person name="Ashton N.W."/>
            <person name="Axtell M.J."/>
            <person name="Barker E."/>
            <person name="Barker M.S."/>
            <person name="Bennetzen J.L."/>
            <person name="Bonawitz N.D."/>
            <person name="Chapple C."/>
            <person name="Cheng C."/>
            <person name="Correa L.G."/>
            <person name="Dacre M."/>
            <person name="DeBarry J."/>
            <person name="Dreyer I."/>
            <person name="Elias M."/>
            <person name="Engstrom E.M."/>
            <person name="Estelle M."/>
            <person name="Feng L."/>
            <person name="Finet C."/>
            <person name="Floyd S.K."/>
            <person name="Frommer W.B."/>
            <person name="Fujita T."/>
            <person name="Gramzow L."/>
            <person name="Gutensohn M."/>
            <person name="Harholt J."/>
            <person name="Hattori M."/>
            <person name="Heyl A."/>
            <person name="Hirai T."/>
            <person name="Hiwatashi Y."/>
            <person name="Ishikawa M."/>
            <person name="Iwata M."/>
            <person name="Karol K.G."/>
            <person name="Koehler B."/>
            <person name="Kolukisaoglu U."/>
            <person name="Kubo M."/>
            <person name="Kurata T."/>
            <person name="Lalonde S."/>
            <person name="Li K."/>
            <person name="Li Y."/>
            <person name="Litt A."/>
            <person name="Lyons E."/>
            <person name="Manning G."/>
            <person name="Maruyama T."/>
            <person name="Michael T.P."/>
            <person name="Mikami K."/>
            <person name="Miyazaki S."/>
            <person name="Morinaga S."/>
            <person name="Murata T."/>
            <person name="Mueller-Roeber B."/>
            <person name="Nelson D.R."/>
            <person name="Obara M."/>
            <person name="Oguri Y."/>
            <person name="Olmstead R.G."/>
            <person name="Onodera N."/>
            <person name="Petersen B.L."/>
            <person name="Pils B."/>
            <person name="Prigge M."/>
            <person name="Rensing S.A."/>
            <person name="Riano-Pachon D.M."/>
            <person name="Roberts A.W."/>
            <person name="Sato Y."/>
            <person name="Scheller H.V."/>
            <person name="Schulz B."/>
            <person name="Schulz C."/>
            <person name="Shakirov E.V."/>
            <person name="Shibagaki N."/>
            <person name="Shinohara N."/>
            <person name="Shippen D.E."/>
            <person name="Soerensen I."/>
            <person name="Sotooka R."/>
            <person name="Sugimoto N."/>
            <person name="Sugita M."/>
            <person name="Sumikawa N."/>
            <person name="Tanurdzic M."/>
            <person name="Theissen G."/>
            <person name="Ulvskov P."/>
            <person name="Wakazuki S."/>
            <person name="Weng J.K."/>
            <person name="Willats W.W."/>
            <person name="Wipf D."/>
            <person name="Wolf P.G."/>
            <person name="Yang L."/>
            <person name="Zimmer A.D."/>
            <person name="Zhu Q."/>
            <person name="Mitros T."/>
            <person name="Hellsten U."/>
            <person name="Loque D."/>
            <person name="Otillar R."/>
            <person name="Salamov A."/>
            <person name="Schmutz J."/>
            <person name="Shapiro H."/>
            <person name="Lindquist E."/>
            <person name="Lucas S."/>
            <person name="Rokhsar D."/>
            <person name="Grigoriev I.V."/>
        </authorList>
    </citation>
    <scope>NUCLEOTIDE SEQUENCE [LARGE SCALE GENOMIC DNA]</scope>
</reference>
<sequence length="509" mass="57203">MIKALRAKEKEVIGLKELVKESVEDEEMRRLASGELQTATREVRDAQHDVLLELIPKDEADSRGAGGDEASIFASDLFKMYDKYAANNSWRFEVLSITTTDTRGYKEASAAISGDGVYGALKFESGVHRVQRVPVTEKAGRIHTSTASVAILPEANEIDVEIRNDEIKIDTYRAGGAGGQHVNTTCSAVRVTHTPTGIVVAIQDERSQHKNKAKALSILYARLYELERSRAVASRSELRQDQIGSSDRSERIRTYNFPQGRVTDHRVGVTQHAIEQIMEGIDVDNWIPHLFERQDRHRINVRGRHEADHKVVNSWGAGEEQQQQAQDQLDSELCIQAAAEAKAQEVGKQFMVVYSKLKNSDSCTEALDRQEVIHRNLEDSQASSSSFSFKNDAEDLGHGKGKKILSPHPGVQRSEAMKLKSRWDEVVEMVVADSFDDLVDLEEFLGYYMLLNCPVFRAMVQRFFSEFCVEFCEDEELLAVSLFIPEMQDFPSFGNSSERELECLPPSPC</sequence>
<dbReference type="PROSITE" id="PS00745">
    <property type="entry name" value="RF_PROK_I"/>
    <property type="match status" value="1"/>
</dbReference>
<dbReference type="InterPro" id="IPR050057">
    <property type="entry name" value="Prokaryotic/Mito_RF"/>
</dbReference>
<proteinExistence type="inferred from homology"/>
<dbReference type="Pfam" id="PF03462">
    <property type="entry name" value="PCRF"/>
    <property type="match status" value="1"/>
</dbReference>
<dbReference type="KEGG" id="smo:SELMODRAFT_405078"/>
<dbReference type="Gene3D" id="6.10.140.1950">
    <property type="match status" value="1"/>
</dbReference>
<dbReference type="SMART" id="SM00937">
    <property type="entry name" value="PCRF"/>
    <property type="match status" value="1"/>
</dbReference>
<dbReference type="GO" id="GO:0003747">
    <property type="term" value="F:translation release factor activity"/>
    <property type="evidence" value="ECO:0007669"/>
    <property type="project" value="InterPro"/>
</dbReference>
<gene>
    <name evidence="5" type="ORF">SELMODRAFT_405078</name>
</gene>
<evidence type="ECO:0000256" key="2">
    <source>
        <dbReference type="ARBA" id="ARBA00022481"/>
    </source>
</evidence>
<keyword evidence="6" id="KW-1185">Reference proteome</keyword>
<keyword evidence="2" id="KW-0488">Methylation</keyword>
<evidence type="ECO:0000313" key="5">
    <source>
        <dbReference type="EMBL" id="EFJ35171.1"/>
    </source>
</evidence>
<dbReference type="Gene3D" id="3.30.160.20">
    <property type="match status" value="1"/>
</dbReference>
<organism evidence="6">
    <name type="scientific">Selaginella moellendorffii</name>
    <name type="common">Spikemoss</name>
    <dbReference type="NCBI Taxonomy" id="88036"/>
    <lineage>
        <taxon>Eukaryota</taxon>
        <taxon>Viridiplantae</taxon>
        <taxon>Streptophyta</taxon>
        <taxon>Embryophyta</taxon>
        <taxon>Tracheophyta</taxon>
        <taxon>Lycopodiopsida</taxon>
        <taxon>Selaginellales</taxon>
        <taxon>Selaginellaceae</taxon>
        <taxon>Selaginella</taxon>
    </lineage>
</organism>
<dbReference type="FunCoup" id="D8QYB7">
    <property type="interactions" value="3706"/>
</dbReference>
<dbReference type="Pfam" id="PF00472">
    <property type="entry name" value="RF-1"/>
    <property type="match status" value="1"/>
</dbReference>
<keyword evidence="3" id="KW-0648">Protein biosynthesis</keyword>
<evidence type="ECO:0000313" key="6">
    <source>
        <dbReference type="Proteomes" id="UP000001514"/>
    </source>
</evidence>
<dbReference type="SUPFAM" id="SSF75620">
    <property type="entry name" value="Release factor"/>
    <property type="match status" value="1"/>
</dbReference>
<dbReference type="FunFam" id="3.30.70.1660:FF:000002">
    <property type="entry name" value="Peptide chain release factor 1"/>
    <property type="match status" value="1"/>
</dbReference>
<dbReference type="eggNOG" id="KOG2726">
    <property type="taxonomic scope" value="Eukaryota"/>
</dbReference>